<evidence type="ECO:0000256" key="1">
    <source>
        <dbReference type="SAM" id="MobiDB-lite"/>
    </source>
</evidence>
<feature type="region of interest" description="Disordered" evidence="1">
    <location>
        <begin position="56"/>
        <end position="104"/>
    </location>
</feature>
<gene>
    <name evidence="2" type="ORF">Tci_913800</name>
</gene>
<reference evidence="2" key="1">
    <citation type="journal article" date="2019" name="Sci. Rep.">
        <title>Draft genome of Tanacetum cinerariifolium, the natural source of mosquito coil.</title>
        <authorList>
            <person name="Yamashiro T."/>
            <person name="Shiraishi A."/>
            <person name="Satake H."/>
            <person name="Nakayama K."/>
        </authorList>
    </citation>
    <scope>NUCLEOTIDE SEQUENCE</scope>
</reference>
<feature type="compositionally biased region" description="Basic and acidic residues" evidence="1">
    <location>
        <begin position="56"/>
        <end position="66"/>
    </location>
</feature>
<dbReference type="AlphaFoldDB" id="A0A699WAM8"/>
<feature type="non-terminal residue" evidence="2">
    <location>
        <position position="1"/>
    </location>
</feature>
<sequence length="104" mass="11119">IALYTSLVDVPNNNNVVAQGAALSGSARQVVKEMRNVLHRLDVRIDNLRDEIPGLAQRYDDARRTDANYVPQSTGPREGGDGSDGGIGREAAGNAFGPEAQPFQ</sequence>
<proteinExistence type="predicted"/>
<dbReference type="EMBL" id="BKCJ011560410">
    <property type="protein sequence ID" value="GFD41831.1"/>
    <property type="molecule type" value="Genomic_DNA"/>
</dbReference>
<name>A0A699WAM8_TANCI</name>
<protein>
    <submittedName>
        <fullName evidence="2">Uncharacterized protein</fullName>
    </submittedName>
</protein>
<evidence type="ECO:0000313" key="2">
    <source>
        <dbReference type="EMBL" id="GFD41831.1"/>
    </source>
</evidence>
<accession>A0A699WAM8</accession>
<comment type="caution">
    <text evidence="2">The sequence shown here is derived from an EMBL/GenBank/DDBJ whole genome shotgun (WGS) entry which is preliminary data.</text>
</comment>
<organism evidence="2">
    <name type="scientific">Tanacetum cinerariifolium</name>
    <name type="common">Dalmatian daisy</name>
    <name type="synonym">Chrysanthemum cinerariifolium</name>
    <dbReference type="NCBI Taxonomy" id="118510"/>
    <lineage>
        <taxon>Eukaryota</taxon>
        <taxon>Viridiplantae</taxon>
        <taxon>Streptophyta</taxon>
        <taxon>Embryophyta</taxon>
        <taxon>Tracheophyta</taxon>
        <taxon>Spermatophyta</taxon>
        <taxon>Magnoliopsida</taxon>
        <taxon>eudicotyledons</taxon>
        <taxon>Gunneridae</taxon>
        <taxon>Pentapetalae</taxon>
        <taxon>asterids</taxon>
        <taxon>campanulids</taxon>
        <taxon>Asterales</taxon>
        <taxon>Asteraceae</taxon>
        <taxon>Asteroideae</taxon>
        <taxon>Anthemideae</taxon>
        <taxon>Anthemidinae</taxon>
        <taxon>Tanacetum</taxon>
    </lineage>
</organism>